<dbReference type="EMBL" id="QGMF01000535">
    <property type="protein sequence ID" value="TVY15247.1"/>
    <property type="molecule type" value="Genomic_DNA"/>
</dbReference>
<evidence type="ECO:0000313" key="3">
    <source>
        <dbReference type="Proteomes" id="UP000469559"/>
    </source>
</evidence>
<comment type="caution">
    <text evidence="2">The sequence shown here is derived from an EMBL/GenBank/DDBJ whole genome shotgun (WGS) entry which is preliminary data.</text>
</comment>
<evidence type="ECO:0000256" key="1">
    <source>
        <dbReference type="SAM" id="MobiDB-lite"/>
    </source>
</evidence>
<dbReference type="AlphaFoldDB" id="A0A8T9B692"/>
<sequence>MSCPSAKFLEHKHRAVGYSSIKLDNERFHHKRKIINMATKVILRKTPEGYNDVSPPPEDGKRVRFDSRPLDAKLVMAAELELELELKVVSAARDNDEEINVVVVRCLVGGVLRVVVLEILLPLEETELEETVLEETEPEEAEPEAAEMDITAPETWGASSFDPHRSARAVSLTL</sequence>
<protein>
    <submittedName>
        <fullName evidence="2">Uncharacterized protein</fullName>
    </submittedName>
</protein>
<reference evidence="2 3" key="1">
    <citation type="submission" date="2018-05" db="EMBL/GenBank/DDBJ databases">
        <title>Whole genome sequencing for identification of molecular markers to develop diagnostic detection tools for the regulated plant pathogen Lachnellula willkommii.</title>
        <authorList>
            <person name="Giroux E."/>
            <person name="Bilodeau G."/>
        </authorList>
    </citation>
    <scope>NUCLEOTIDE SEQUENCE [LARGE SCALE GENOMIC DNA]</scope>
    <source>
        <strain evidence="2 3">CBS 203.66</strain>
    </source>
</reference>
<feature type="region of interest" description="Disordered" evidence="1">
    <location>
        <begin position="132"/>
        <end position="174"/>
    </location>
</feature>
<name>A0A8T9B692_9HELO</name>
<organism evidence="2 3">
    <name type="scientific">Lachnellula arida</name>
    <dbReference type="NCBI Taxonomy" id="1316785"/>
    <lineage>
        <taxon>Eukaryota</taxon>
        <taxon>Fungi</taxon>
        <taxon>Dikarya</taxon>
        <taxon>Ascomycota</taxon>
        <taxon>Pezizomycotina</taxon>
        <taxon>Leotiomycetes</taxon>
        <taxon>Helotiales</taxon>
        <taxon>Lachnaceae</taxon>
        <taxon>Lachnellula</taxon>
    </lineage>
</organism>
<accession>A0A8T9B692</accession>
<evidence type="ECO:0000313" key="2">
    <source>
        <dbReference type="EMBL" id="TVY15247.1"/>
    </source>
</evidence>
<proteinExistence type="predicted"/>
<feature type="compositionally biased region" description="Acidic residues" evidence="1">
    <location>
        <begin position="132"/>
        <end position="147"/>
    </location>
</feature>
<gene>
    <name evidence="2" type="ORF">LARI1_G008961</name>
</gene>
<keyword evidence="3" id="KW-1185">Reference proteome</keyword>
<dbReference type="OrthoDB" id="10639924at2759"/>
<dbReference type="Proteomes" id="UP000469559">
    <property type="component" value="Unassembled WGS sequence"/>
</dbReference>